<evidence type="ECO:0000313" key="3">
    <source>
        <dbReference type="Proteomes" id="UP000013827"/>
    </source>
</evidence>
<sequence length="289" mass="31191">MQPEQSKRGRPSVACANCRAARRACDGKFADCAKYVSLPTTASDAAGPSQPASPPPSRPVRSKVSPGGSEHRGAPIALAAEPAYSPEEEMRDRTDRRYDLKQRRTSEEAVVAVGEQLASAGWAADAVIEEDGRTRSGQLDSKQADGRLMELLVVASASVSPDAPLRTSAHPSLCAPPYPLTPPHPGQDDETADGETTWFATARGPEEKNESTITCGPTTLVKNHYSVPVEWVNLHELNDEFAIFKAWPSEQNRVAATHLLAVPELKWAKEEGGLFYLARSEYDLACGQV</sequence>
<name>A0A0D3J0Y1_EMIH1</name>
<reference evidence="2" key="2">
    <citation type="submission" date="2024-10" db="UniProtKB">
        <authorList>
            <consortium name="EnsemblProtists"/>
        </authorList>
    </citation>
    <scope>IDENTIFICATION</scope>
</reference>
<organism evidence="2 3">
    <name type="scientific">Emiliania huxleyi (strain CCMP1516)</name>
    <dbReference type="NCBI Taxonomy" id="280463"/>
    <lineage>
        <taxon>Eukaryota</taxon>
        <taxon>Haptista</taxon>
        <taxon>Haptophyta</taxon>
        <taxon>Prymnesiophyceae</taxon>
        <taxon>Isochrysidales</taxon>
        <taxon>Noelaerhabdaceae</taxon>
        <taxon>Emiliania</taxon>
    </lineage>
</organism>
<accession>A0A0D3J0Y1</accession>
<keyword evidence="3" id="KW-1185">Reference proteome</keyword>
<dbReference type="AlphaFoldDB" id="A0A0D3J0Y1"/>
<proteinExistence type="predicted"/>
<dbReference type="GeneID" id="17263307"/>
<dbReference type="PaxDb" id="2903-EOD17166"/>
<evidence type="ECO:0000313" key="2">
    <source>
        <dbReference type="EnsemblProtists" id="EOD17166"/>
    </source>
</evidence>
<dbReference type="EnsemblProtists" id="EOD17166">
    <property type="protein sequence ID" value="EOD17166"/>
    <property type="gene ID" value="EMIHUDRAFT_118700"/>
</dbReference>
<dbReference type="HOGENOM" id="CLU_964529_0_0_1"/>
<protein>
    <recommendedName>
        <fullName evidence="4">Zn(2)-C6 fungal-type domain-containing protein</fullName>
    </recommendedName>
</protein>
<dbReference type="KEGG" id="ehx:EMIHUDRAFT_118700"/>
<evidence type="ECO:0008006" key="4">
    <source>
        <dbReference type="Google" id="ProtNLM"/>
    </source>
</evidence>
<feature type="region of interest" description="Disordered" evidence="1">
    <location>
        <begin position="40"/>
        <end position="95"/>
    </location>
</feature>
<reference evidence="3" key="1">
    <citation type="journal article" date="2013" name="Nature">
        <title>Pan genome of the phytoplankton Emiliania underpins its global distribution.</title>
        <authorList>
            <person name="Read B.A."/>
            <person name="Kegel J."/>
            <person name="Klute M.J."/>
            <person name="Kuo A."/>
            <person name="Lefebvre S.C."/>
            <person name="Maumus F."/>
            <person name="Mayer C."/>
            <person name="Miller J."/>
            <person name="Monier A."/>
            <person name="Salamov A."/>
            <person name="Young J."/>
            <person name="Aguilar M."/>
            <person name="Claverie J.M."/>
            <person name="Frickenhaus S."/>
            <person name="Gonzalez K."/>
            <person name="Herman E.K."/>
            <person name="Lin Y.C."/>
            <person name="Napier J."/>
            <person name="Ogata H."/>
            <person name="Sarno A.F."/>
            <person name="Shmutz J."/>
            <person name="Schroeder D."/>
            <person name="de Vargas C."/>
            <person name="Verret F."/>
            <person name="von Dassow P."/>
            <person name="Valentin K."/>
            <person name="Van de Peer Y."/>
            <person name="Wheeler G."/>
            <person name="Dacks J.B."/>
            <person name="Delwiche C.F."/>
            <person name="Dyhrman S.T."/>
            <person name="Glockner G."/>
            <person name="John U."/>
            <person name="Richards T."/>
            <person name="Worden A.Z."/>
            <person name="Zhang X."/>
            <person name="Grigoriev I.V."/>
            <person name="Allen A.E."/>
            <person name="Bidle K."/>
            <person name="Borodovsky M."/>
            <person name="Bowler C."/>
            <person name="Brownlee C."/>
            <person name="Cock J.M."/>
            <person name="Elias M."/>
            <person name="Gladyshev V.N."/>
            <person name="Groth M."/>
            <person name="Guda C."/>
            <person name="Hadaegh A."/>
            <person name="Iglesias-Rodriguez M.D."/>
            <person name="Jenkins J."/>
            <person name="Jones B.M."/>
            <person name="Lawson T."/>
            <person name="Leese F."/>
            <person name="Lindquist E."/>
            <person name="Lobanov A."/>
            <person name="Lomsadze A."/>
            <person name="Malik S.B."/>
            <person name="Marsh M.E."/>
            <person name="Mackinder L."/>
            <person name="Mock T."/>
            <person name="Mueller-Roeber B."/>
            <person name="Pagarete A."/>
            <person name="Parker M."/>
            <person name="Probert I."/>
            <person name="Quesneville H."/>
            <person name="Raines C."/>
            <person name="Rensing S.A."/>
            <person name="Riano-Pachon D.M."/>
            <person name="Richier S."/>
            <person name="Rokitta S."/>
            <person name="Shiraiwa Y."/>
            <person name="Soanes D.M."/>
            <person name="van der Giezen M."/>
            <person name="Wahlund T.M."/>
            <person name="Williams B."/>
            <person name="Wilson W."/>
            <person name="Wolfe G."/>
            <person name="Wurch L.L."/>
        </authorList>
    </citation>
    <scope>NUCLEOTIDE SEQUENCE</scope>
</reference>
<dbReference type="Proteomes" id="UP000013827">
    <property type="component" value="Unassembled WGS sequence"/>
</dbReference>
<evidence type="ECO:0000256" key="1">
    <source>
        <dbReference type="SAM" id="MobiDB-lite"/>
    </source>
</evidence>
<dbReference type="RefSeq" id="XP_005769595.1">
    <property type="nucleotide sequence ID" value="XM_005769538.1"/>
</dbReference>